<sequence>MKHIAAGALSLLMLAACSGGEEPTSSNTSVAETTTAAAPTPEPSGSEEVIVVDDAPVSATEASEPADPTAQEPIPDAALVEDLECKDISRAVRRSHEATWGPVDWQKAVQVPVGEGLTAGIEWVVVVASPDGTSGRARLTNAGSVDAKAADWLPASEWESSAGNGYWKFFPTVKWDATGHKRLNAAVAKGYECLEMTYPDAKPEA</sequence>
<proteinExistence type="predicted"/>
<accession>A0A921EM73</accession>
<dbReference type="EMBL" id="DYZF01000069">
    <property type="protein sequence ID" value="HJE50928.1"/>
    <property type="molecule type" value="Genomic_DNA"/>
</dbReference>
<feature type="compositionally biased region" description="Low complexity" evidence="1">
    <location>
        <begin position="24"/>
        <end position="48"/>
    </location>
</feature>
<evidence type="ECO:0000313" key="4">
    <source>
        <dbReference type="Proteomes" id="UP000712713"/>
    </source>
</evidence>
<comment type="caution">
    <text evidence="3">The sequence shown here is derived from an EMBL/GenBank/DDBJ whole genome shotgun (WGS) entry which is preliminary data.</text>
</comment>
<dbReference type="PROSITE" id="PS51257">
    <property type="entry name" value="PROKAR_LIPOPROTEIN"/>
    <property type="match status" value="1"/>
</dbReference>
<gene>
    <name evidence="3" type="ORF">K8V15_02945</name>
</gene>
<feature type="region of interest" description="Disordered" evidence="1">
    <location>
        <begin position="18"/>
        <end position="75"/>
    </location>
</feature>
<dbReference type="AlphaFoldDB" id="A0A921EM73"/>
<name>A0A921EM73_9ACTN</name>
<organism evidence="3 4">
    <name type="scientific">Tessaracoccus flavescens</name>
    <dbReference type="NCBI Taxonomy" id="399497"/>
    <lineage>
        <taxon>Bacteria</taxon>
        <taxon>Bacillati</taxon>
        <taxon>Actinomycetota</taxon>
        <taxon>Actinomycetes</taxon>
        <taxon>Propionibacteriales</taxon>
        <taxon>Propionibacteriaceae</taxon>
        <taxon>Tessaracoccus</taxon>
    </lineage>
</organism>
<evidence type="ECO:0000313" key="3">
    <source>
        <dbReference type="EMBL" id="HJE50928.1"/>
    </source>
</evidence>
<reference evidence="3" key="2">
    <citation type="submission" date="2021-09" db="EMBL/GenBank/DDBJ databases">
        <authorList>
            <person name="Gilroy R."/>
        </authorList>
    </citation>
    <scope>NUCLEOTIDE SEQUENCE</scope>
    <source>
        <strain evidence="3">ChiGjej3B3-7470</strain>
    </source>
</reference>
<evidence type="ECO:0000256" key="2">
    <source>
        <dbReference type="SAM" id="SignalP"/>
    </source>
</evidence>
<dbReference type="Proteomes" id="UP000712713">
    <property type="component" value="Unassembled WGS sequence"/>
</dbReference>
<evidence type="ECO:0000256" key="1">
    <source>
        <dbReference type="SAM" id="MobiDB-lite"/>
    </source>
</evidence>
<keyword evidence="2" id="KW-0732">Signal</keyword>
<feature type="chain" id="PRO_5038429472" evidence="2">
    <location>
        <begin position="19"/>
        <end position="205"/>
    </location>
</feature>
<feature type="signal peptide" evidence="2">
    <location>
        <begin position="1"/>
        <end position="18"/>
    </location>
</feature>
<reference evidence="3" key="1">
    <citation type="journal article" date="2021" name="PeerJ">
        <title>Extensive microbial diversity within the chicken gut microbiome revealed by metagenomics and culture.</title>
        <authorList>
            <person name="Gilroy R."/>
            <person name="Ravi A."/>
            <person name="Getino M."/>
            <person name="Pursley I."/>
            <person name="Horton D.L."/>
            <person name="Alikhan N.F."/>
            <person name="Baker D."/>
            <person name="Gharbi K."/>
            <person name="Hall N."/>
            <person name="Watson M."/>
            <person name="Adriaenssens E.M."/>
            <person name="Foster-Nyarko E."/>
            <person name="Jarju S."/>
            <person name="Secka A."/>
            <person name="Antonio M."/>
            <person name="Oren A."/>
            <person name="Chaudhuri R.R."/>
            <person name="La Ragione R."/>
            <person name="Hildebrand F."/>
            <person name="Pallen M.J."/>
        </authorList>
    </citation>
    <scope>NUCLEOTIDE SEQUENCE</scope>
    <source>
        <strain evidence="3">ChiGjej3B3-7470</strain>
    </source>
</reference>
<protein>
    <submittedName>
        <fullName evidence="3">Uncharacterized protein</fullName>
    </submittedName>
</protein>